<reference evidence="2 3" key="1">
    <citation type="submission" date="2019-01" db="EMBL/GenBank/DDBJ databases">
        <title>A draft genome assembly of the solar-powered sea slug Elysia chlorotica.</title>
        <authorList>
            <person name="Cai H."/>
            <person name="Li Q."/>
            <person name="Fang X."/>
            <person name="Li J."/>
            <person name="Curtis N.E."/>
            <person name="Altenburger A."/>
            <person name="Shibata T."/>
            <person name="Feng M."/>
            <person name="Maeda T."/>
            <person name="Schwartz J.A."/>
            <person name="Shigenobu S."/>
            <person name="Lundholm N."/>
            <person name="Nishiyama T."/>
            <person name="Yang H."/>
            <person name="Hasebe M."/>
            <person name="Li S."/>
            <person name="Pierce S.K."/>
            <person name="Wang J."/>
        </authorList>
    </citation>
    <scope>NUCLEOTIDE SEQUENCE [LARGE SCALE GENOMIC DNA]</scope>
    <source>
        <strain evidence="2">EC2010</strain>
        <tissue evidence="2">Whole organism of an adult</tissue>
    </source>
</reference>
<dbReference type="OrthoDB" id="9047927at2759"/>
<dbReference type="EMBL" id="RQTK01000591">
    <property type="protein sequence ID" value="RUS77311.1"/>
    <property type="molecule type" value="Genomic_DNA"/>
</dbReference>
<feature type="domain" description="Talin 1-like rod-segment" evidence="1">
    <location>
        <begin position="1"/>
        <end position="46"/>
    </location>
</feature>
<dbReference type="Proteomes" id="UP000271974">
    <property type="component" value="Unassembled WGS sequence"/>
</dbReference>
<dbReference type="GO" id="GO:0098609">
    <property type="term" value="P:cell-cell adhesion"/>
    <property type="evidence" value="ECO:0007669"/>
    <property type="project" value="TreeGrafter"/>
</dbReference>
<evidence type="ECO:0000313" key="3">
    <source>
        <dbReference type="Proteomes" id="UP000271974"/>
    </source>
</evidence>
<dbReference type="Pfam" id="PF21865">
    <property type="entry name" value="TLN1-like_RS"/>
    <property type="match status" value="1"/>
</dbReference>
<comment type="caution">
    <text evidence="2">The sequence shown here is derived from an EMBL/GenBank/DDBJ whole genome shotgun (WGS) entry which is preliminary data.</text>
</comment>
<dbReference type="GO" id="GO:0030036">
    <property type="term" value="P:actin cytoskeleton organization"/>
    <property type="evidence" value="ECO:0007669"/>
    <property type="project" value="TreeGrafter"/>
</dbReference>
<feature type="non-terminal residue" evidence="2">
    <location>
        <position position="101"/>
    </location>
</feature>
<dbReference type="GO" id="GO:0005925">
    <property type="term" value="C:focal adhesion"/>
    <property type="evidence" value="ECO:0007669"/>
    <property type="project" value="TreeGrafter"/>
</dbReference>
<evidence type="ECO:0000259" key="1">
    <source>
        <dbReference type="Pfam" id="PF21865"/>
    </source>
</evidence>
<dbReference type="GO" id="GO:0005178">
    <property type="term" value="F:integrin binding"/>
    <property type="evidence" value="ECO:0007669"/>
    <property type="project" value="TreeGrafter"/>
</dbReference>
<dbReference type="GO" id="GO:0005886">
    <property type="term" value="C:plasma membrane"/>
    <property type="evidence" value="ECO:0007669"/>
    <property type="project" value="TreeGrafter"/>
</dbReference>
<proteinExistence type="predicted"/>
<dbReference type="AlphaFoldDB" id="A0A433T6V0"/>
<gene>
    <name evidence="2" type="ORF">EGW08_014938</name>
</gene>
<evidence type="ECO:0000313" key="2">
    <source>
        <dbReference type="EMBL" id="RUS77311.1"/>
    </source>
</evidence>
<dbReference type="InterPro" id="IPR054060">
    <property type="entry name" value="TLN1-like_RS"/>
</dbReference>
<keyword evidence="3" id="KW-1185">Reference proteome</keyword>
<accession>A0A433T6V0</accession>
<organism evidence="2 3">
    <name type="scientific">Elysia chlorotica</name>
    <name type="common">Eastern emerald elysia</name>
    <name type="synonym">Sea slug</name>
    <dbReference type="NCBI Taxonomy" id="188477"/>
    <lineage>
        <taxon>Eukaryota</taxon>
        <taxon>Metazoa</taxon>
        <taxon>Spiralia</taxon>
        <taxon>Lophotrochozoa</taxon>
        <taxon>Mollusca</taxon>
        <taxon>Gastropoda</taxon>
        <taxon>Heterobranchia</taxon>
        <taxon>Euthyneura</taxon>
        <taxon>Panpulmonata</taxon>
        <taxon>Sacoglossa</taxon>
        <taxon>Placobranchoidea</taxon>
        <taxon>Plakobranchidae</taxon>
        <taxon>Elysia</taxon>
    </lineage>
</organism>
<dbReference type="PANTHER" id="PTHR19981:SF1">
    <property type="entry name" value="RHEA, ISOFORM B"/>
    <property type="match status" value="1"/>
</dbReference>
<dbReference type="Gene3D" id="1.20.1420.10">
    <property type="entry name" value="Talin, central domain"/>
    <property type="match status" value="1"/>
</dbReference>
<dbReference type="PANTHER" id="PTHR19981">
    <property type="entry name" value="TALIN"/>
    <property type="match status" value="1"/>
</dbReference>
<sequence>MYACKEGGGNPKATHTHQAIDTAADDMKDVLQDLLGTVEDAASQGGTVNSLIDTITKSIAKVDERYVDRTSIVENLSFVDLQTNMVWLVKEIARSTQEMVS</sequence>
<protein>
    <recommendedName>
        <fullName evidence="1">Talin 1-like rod-segment domain-containing protein</fullName>
    </recommendedName>
</protein>
<name>A0A433T6V0_ELYCH</name>
<dbReference type="STRING" id="188477.A0A433T6V0"/>
<dbReference type="GO" id="GO:0005737">
    <property type="term" value="C:cytoplasm"/>
    <property type="evidence" value="ECO:0007669"/>
    <property type="project" value="TreeGrafter"/>
</dbReference>